<proteinExistence type="predicted"/>
<keyword evidence="1" id="KW-1133">Transmembrane helix</keyword>
<accession>A0ABY7PZ14</accession>
<keyword evidence="3" id="KW-1185">Reference proteome</keyword>
<evidence type="ECO:0000313" key="3">
    <source>
        <dbReference type="Proteomes" id="UP001212821"/>
    </source>
</evidence>
<dbReference type="EMBL" id="CP115450">
    <property type="protein sequence ID" value="WBP85191.1"/>
    <property type="molecule type" value="Genomic_DNA"/>
</dbReference>
<reference evidence="3" key="1">
    <citation type="submission" date="2022-12" db="EMBL/GenBank/DDBJ databases">
        <authorList>
            <person name="Mo P."/>
        </authorList>
    </citation>
    <scope>NUCLEOTIDE SEQUENCE [LARGE SCALE GENOMIC DNA]</scope>
    <source>
        <strain evidence="3">HUAS 3-15</strain>
    </source>
</reference>
<dbReference type="Proteomes" id="UP001212821">
    <property type="component" value="Chromosome"/>
</dbReference>
<keyword evidence="1" id="KW-0812">Transmembrane</keyword>
<name>A0ABY7PZ14_9ACTN</name>
<keyword evidence="1" id="KW-0472">Membrane</keyword>
<evidence type="ECO:0000256" key="1">
    <source>
        <dbReference type="SAM" id="Phobius"/>
    </source>
</evidence>
<organism evidence="2 3">
    <name type="scientific">Kitasatospora cathayae</name>
    <dbReference type="NCBI Taxonomy" id="3004092"/>
    <lineage>
        <taxon>Bacteria</taxon>
        <taxon>Bacillati</taxon>
        <taxon>Actinomycetota</taxon>
        <taxon>Actinomycetes</taxon>
        <taxon>Kitasatosporales</taxon>
        <taxon>Streptomycetaceae</taxon>
        <taxon>Kitasatospora</taxon>
    </lineage>
</organism>
<gene>
    <name evidence="2" type="ORF">O1G21_04525</name>
</gene>
<protein>
    <submittedName>
        <fullName evidence="2">Uncharacterized protein</fullName>
    </submittedName>
</protein>
<sequence>MAVSTLAWPNTDGSGAEARAVAVVKGTVSVTLTVLALLLVTYACSPSGAIATPVGKLPTATVGSGSVTTAALCLGLPRPNS</sequence>
<dbReference type="RefSeq" id="WP_270140975.1">
    <property type="nucleotide sequence ID" value="NZ_CP115450.1"/>
</dbReference>
<evidence type="ECO:0000313" key="2">
    <source>
        <dbReference type="EMBL" id="WBP85191.1"/>
    </source>
</evidence>
<feature type="transmembrane region" description="Helical" evidence="1">
    <location>
        <begin position="20"/>
        <end position="40"/>
    </location>
</feature>